<organism evidence="3 4">
    <name type="scientific">Nothophoma quercina</name>
    <dbReference type="NCBI Taxonomy" id="749835"/>
    <lineage>
        <taxon>Eukaryota</taxon>
        <taxon>Fungi</taxon>
        <taxon>Dikarya</taxon>
        <taxon>Ascomycota</taxon>
        <taxon>Pezizomycotina</taxon>
        <taxon>Dothideomycetes</taxon>
        <taxon>Pleosporomycetidae</taxon>
        <taxon>Pleosporales</taxon>
        <taxon>Pleosporineae</taxon>
        <taxon>Didymellaceae</taxon>
        <taxon>Nothophoma</taxon>
    </lineage>
</organism>
<feature type="chain" id="PRO_5046540035" evidence="2">
    <location>
        <begin position="17"/>
        <end position="201"/>
    </location>
</feature>
<accession>A0ABR3RS69</accession>
<feature type="compositionally biased region" description="Basic and acidic residues" evidence="1">
    <location>
        <begin position="107"/>
        <end position="118"/>
    </location>
</feature>
<protein>
    <submittedName>
        <fullName evidence="3">Uncharacterized protein</fullName>
    </submittedName>
</protein>
<evidence type="ECO:0000313" key="4">
    <source>
        <dbReference type="Proteomes" id="UP001521222"/>
    </source>
</evidence>
<name>A0ABR3RS69_9PLEO</name>
<reference evidence="3 4" key="1">
    <citation type="submission" date="2024-02" db="EMBL/GenBank/DDBJ databases">
        <title>De novo assembly and annotation of 12 fungi associated with fruit tree decline syndrome in Ontario, Canada.</title>
        <authorList>
            <person name="Sulman M."/>
            <person name="Ellouze W."/>
            <person name="Ilyukhin E."/>
        </authorList>
    </citation>
    <scope>NUCLEOTIDE SEQUENCE [LARGE SCALE GENOMIC DNA]</scope>
    <source>
        <strain evidence="3 4">M97-236</strain>
    </source>
</reference>
<feature type="signal peptide" evidence="2">
    <location>
        <begin position="1"/>
        <end position="16"/>
    </location>
</feature>
<feature type="compositionally biased region" description="Low complexity" evidence="1">
    <location>
        <begin position="94"/>
        <end position="106"/>
    </location>
</feature>
<comment type="caution">
    <text evidence="3">The sequence shown here is derived from an EMBL/GenBank/DDBJ whole genome shotgun (WGS) entry which is preliminary data.</text>
</comment>
<proteinExistence type="predicted"/>
<keyword evidence="2" id="KW-0732">Signal</keyword>
<feature type="region of interest" description="Disordered" evidence="1">
    <location>
        <begin position="94"/>
        <end position="118"/>
    </location>
</feature>
<evidence type="ECO:0000256" key="2">
    <source>
        <dbReference type="SAM" id="SignalP"/>
    </source>
</evidence>
<dbReference type="EMBL" id="JAKIXB020000006">
    <property type="protein sequence ID" value="KAL1607279.1"/>
    <property type="molecule type" value="Genomic_DNA"/>
</dbReference>
<feature type="compositionally biased region" description="Low complexity" evidence="1">
    <location>
        <begin position="152"/>
        <end position="170"/>
    </location>
</feature>
<dbReference type="Proteomes" id="UP001521222">
    <property type="component" value="Unassembled WGS sequence"/>
</dbReference>
<sequence length="201" mass="19525">MRVSTVILTIAAAVAAQDTYTATGVGCEPHDDHWHCPAGVAEPTTAPAAASASVDIVSATASSVCEPHDDHWHCPSGVAEPTYAPSAAPAITSAPAASASASASASHSHDDDDDDHSHAVTAATCEPHNDHWHCPSGVAEPTTAPAQTRSISSGASTASGAGASGSASATPAQATGAASAVGASQQGVLAVILGAVGAFFL</sequence>
<evidence type="ECO:0000313" key="3">
    <source>
        <dbReference type="EMBL" id="KAL1607279.1"/>
    </source>
</evidence>
<gene>
    <name evidence="3" type="ORF">SLS59_002242</name>
</gene>
<feature type="region of interest" description="Disordered" evidence="1">
    <location>
        <begin position="132"/>
        <end position="170"/>
    </location>
</feature>
<evidence type="ECO:0000256" key="1">
    <source>
        <dbReference type="SAM" id="MobiDB-lite"/>
    </source>
</evidence>
<keyword evidence="4" id="KW-1185">Reference proteome</keyword>